<protein>
    <recommendedName>
        <fullName evidence="7">Peroxidase</fullName>
        <ecNumber evidence="7">1.11.1.-</ecNumber>
    </recommendedName>
</protein>
<dbReference type="STRING" id="685588.A0A067SID5"/>
<dbReference type="GO" id="GO:0034599">
    <property type="term" value="P:cellular response to oxidative stress"/>
    <property type="evidence" value="ECO:0007669"/>
    <property type="project" value="InterPro"/>
</dbReference>
<dbReference type="PROSITE" id="PS50873">
    <property type="entry name" value="PEROXIDASE_4"/>
    <property type="match status" value="1"/>
</dbReference>
<dbReference type="InterPro" id="IPR044831">
    <property type="entry name" value="Ccp1-like"/>
</dbReference>
<evidence type="ECO:0000256" key="3">
    <source>
        <dbReference type="ARBA" id="ARBA00022723"/>
    </source>
</evidence>
<dbReference type="PANTHER" id="PTHR31356:SF53">
    <property type="entry name" value="HEME PEROXIDASE"/>
    <property type="match status" value="1"/>
</dbReference>
<dbReference type="Proteomes" id="UP000027222">
    <property type="component" value="Unassembled WGS sequence"/>
</dbReference>
<sequence>MKSSRRIGLRAFLVLSSSSTVFGAVSNYMWPSPQFDAIERFLYEGTNVFGSAISALADNCQKRQGPPSSTVAAEWLRMTYHDVATHNISDGTGGLDASIFFELDRAENIGAGNKNSVGDFRNAASKYVSRSDLIAMAAVWGVAACGGPQVAYRYGRQDAMAAGRLGVPLPQDDLASHTEAFRLQGFTPAEMIGLVACGHTLGGVRAVDFPNIVVDPANATIATFDTTPAFDSSIVSEYLDSSTKDPLIRATNTNLTSDQRIFGSDNNATMNALNSAGAYFSTCSTLLARMIDTVPSSVQLSSEVNVLPAKVYSAQITVMLDSDSTKQLAFTSTLRLTQNNTTIPPNRQVKLLWCDRQGDFKDCNKITNVATSPPELISSAQLSPLSRSLKLKFPTYAFQVPLSANRSVSKFWFEVDEGDGSPATTYDNGGAGYLLDDALIFAPYLSQLTFPGNQMKSQNLVVGKRLRGEPIIGVYSCSRLLRIGPDTGA</sequence>
<keyword evidence="4 7" id="KW-0560">Oxidoreductase</keyword>
<dbReference type="HOGENOM" id="CLU_004824_3_1_1"/>
<evidence type="ECO:0000256" key="1">
    <source>
        <dbReference type="ARBA" id="ARBA00022559"/>
    </source>
</evidence>
<dbReference type="GO" id="GO:0042744">
    <property type="term" value="P:hydrogen peroxide catabolic process"/>
    <property type="evidence" value="ECO:0007669"/>
    <property type="project" value="TreeGrafter"/>
</dbReference>
<feature type="signal peptide" evidence="7">
    <location>
        <begin position="1"/>
        <end position="23"/>
    </location>
</feature>
<evidence type="ECO:0000259" key="8">
    <source>
        <dbReference type="PROSITE" id="PS50873"/>
    </source>
</evidence>
<evidence type="ECO:0000313" key="10">
    <source>
        <dbReference type="Proteomes" id="UP000027222"/>
    </source>
</evidence>
<organism evidence="9 10">
    <name type="scientific">Galerina marginata (strain CBS 339.88)</name>
    <dbReference type="NCBI Taxonomy" id="685588"/>
    <lineage>
        <taxon>Eukaryota</taxon>
        <taxon>Fungi</taxon>
        <taxon>Dikarya</taxon>
        <taxon>Basidiomycota</taxon>
        <taxon>Agaricomycotina</taxon>
        <taxon>Agaricomycetes</taxon>
        <taxon>Agaricomycetidae</taxon>
        <taxon>Agaricales</taxon>
        <taxon>Agaricineae</taxon>
        <taxon>Strophariaceae</taxon>
        <taxon>Galerina</taxon>
    </lineage>
</organism>
<gene>
    <name evidence="9" type="ORF">GALMADRAFT_880845</name>
</gene>
<proteinExistence type="inferred from homology"/>
<keyword evidence="2" id="KW-0349">Heme</keyword>
<dbReference type="GO" id="GO:0004601">
    <property type="term" value="F:peroxidase activity"/>
    <property type="evidence" value="ECO:0007669"/>
    <property type="project" value="UniProtKB-KW"/>
</dbReference>
<keyword evidence="3" id="KW-0479">Metal-binding</keyword>
<evidence type="ECO:0000256" key="6">
    <source>
        <dbReference type="RuleBase" id="RU004241"/>
    </source>
</evidence>
<keyword evidence="7" id="KW-0732">Signal</keyword>
<dbReference type="InterPro" id="IPR002016">
    <property type="entry name" value="Haem_peroxidase"/>
</dbReference>
<evidence type="ECO:0000256" key="4">
    <source>
        <dbReference type="ARBA" id="ARBA00023002"/>
    </source>
</evidence>
<dbReference type="Gene3D" id="1.10.420.10">
    <property type="entry name" value="Peroxidase, domain 2"/>
    <property type="match status" value="1"/>
</dbReference>
<dbReference type="PRINTS" id="PR00458">
    <property type="entry name" value="PEROXIDASE"/>
</dbReference>
<dbReference type="InterPro" id="IPR010255">
    <property type="entry name" value="Haem_peroxidase_sf"/>
</dbReference>
<evidence type="ECO:0000256" key="7">
    <source>
        <dbReference type="RuleBase" id="RU363051"/>
    </source>
</evidence>
<dbReference type="Gene3D" id="1.10.520.10">
    <property type="match status" value="1"/>
</dbReference>
<keyword evidence="1 7" id="KW-0575">Peroxidase</keyword>
<dbReference type="OrthoDB" id="5985073at2759"/>
<comment type="similarity">
    <text evidence="6">Belongs to the peroxidase family.</text>
</comment>
<evidence type="ECO:0000256" key="2">
    <source>
        <dbReference type="ARBA" id="ARBA00022617"/>
    </source>
</evidence>
<keyword evidence="10" id="KW-1185">Reference proteome</keyword>
<dbReference type="EC" id="1.11.1.-" evidence="7"/>
<dbReference type="EMBL" id="KL142396">
    <property type="protein sequence ID" value="KDR70676.1"/>
    <property type="molecule type" value="Genomic_DNA"/>
</dbReference>
<evidence type="ECO:0000256" key="5">
    <source>
        <dbReference type="ARBA" id="ARBA00023004"/>
    </source>
</evidence>
<feature type="chain" id="PRO_5006985800" description="Peroxidase" evidence="7">
    <location>
        <begin position="24"/>
        <end position="489"/>
    </location>
</feature>
<name>A0A067SID5_GALM3</name>
<dbReference type="Pfam" id="PF00141">
    <property type="entry name" value="peroxidase"/>
    <property type="match status" value="1"/>
</dbReference>
<dbReference type="SUPFAM" id="SSF48113">
    <property type="entry name" value="Heme-dependent peroxidases"/>
    <property type="match status" value="1"/>
</dbReference>
<accession>A0A067SID5</accession>
<dbReference type="GO" id="GO:0020037">
    <property type="term" value="F:heme binding"/>
    <property type="evidence" value="ECO:0007669"/>
    <property type="project" value="UniProtKB-UniRule"/>
</dbReference>
<evidence type="ECO:0000313" key="9">
    <source>
        <dbReference type="EMBL" id="KDR70676.1"/>
    </source>
</evidence>
<dbReference type="GO" id="GO:0046872">
    <property type="term" value="F:metal ion binding"/>
    <property type="evidence" value="ECO:0007669"/>
    <property type="project" value="UniProtKB-UniRule"/>
</dbReference>
<dbReference type="GO" id="GO:0000302">
    <property type="term" value="P:response to reactive oxygen species"/>
    <property type="evidence" value="ECO:0007669"/>
    <property type="project" value="TreeGrafter"/>
</dbReference>
<feature type="domain" description="Plant heme peroxidase family profile" evidence="8">
    <location>
        <begin position="70"/>
        <end position="290"/>
    </location>
</feature>
<dbReference type="PANTHER" id="PTHR31356">
    <property type="entry name" value="THYLAKOID LUMENAL 29 KDA PROTEIN, CHLOROPLASTIC-RELATED"/>
    <property type="match status" value="1"/>
</dbReference>
<dbReference type="AlphaFoldDB" id="A0A067SID5"/>
<reference evidence="10" key="1">
    <citation type="journal article" date="2014" name="Proc. Natl. Acad. Sci. U.S.A.">
        <title>Extensive sampling of basidiomycete genomes demonstrates inadequacy of the white-rot/brown-rot paradigm for wood decay fungi.</title>
        <authorList>
            <person name="Riley R."/>
            <person name="Salamov A.A."/>
            <person name="Brown D.W."/>
            <person name="Nagy L.G."/>
            <person name="Floudas D."/>
            <person name="Held B.W."/>
            <person name="Levasseur A."/>
            <person name="Lombard V."/>
            <person name="Morin E."/>
            <person name="Otillar R."/>
            <person name="Lindquist E.A."/>
            <person name="Sun H."/>
            <person name="LaButti K.M."/>
            <person name="Schmutz J."/>
            <person name="Jabbour D."/>
            <person name="Luo H."/>
            <person name="Baker S.E."/>
            <person name="Pisabarro A.G."/>
            <person name="Walton J.D."/>
            <person name="Blanchette R.A."/>
            <person name="Henrissat B."/>
            <person name="Martin F."/>
            <person name="Cullen D."/>
            <person name="Hibbett D.S."/>
            <person name="Grigoriev I.V."/>
        </authorList>
    </citation>
    <scope>NUCLEOTIDE SEQUENCE [LARGE SCALE GENOMIC DNA]</scope>
    <source>
        <strain evidence="10">CBS 339.88</strain>
    </source>
</reference>
<keyword evidence="5" id="KW-0408">Iron</keyword>